<dbReference type="KEGG" id="aaf:AuanCp023"/>
<reference evidence="1 2" key="1">
    <citation type="submission" date="2024-03" db="EMBL/GenBank/DDBJ databases">
        <title>Aureococcus anophagefferens CCMP1851 and Kratosvirus quantuckense: Draft genome of a second virus-susceptible host strain in the model system.</title>
        <authorList>
            <person name="Chase E."/>
            <person name="Truchon A.R."/>
            <person name="Schepens W."/>
            <person name="Wilhelm S.W."/>
        </authorList>
    </citation>
    <scope>NUCLEOTIDE SEQUENCE [LARGE SCALE GENOMIC DNA]</scope>
    <source>
        <strain evidence="1 2">CCMP1851</strain>
    </source>
</reference>
<gene>
    <name evidence="1" type="ORF">SO694_cp00014</name>
</gene>
<keyword evidence="1" id="KW-0150">Chloroplast</keyword>
<dbReference type="Gene3D" id="3.30.1470.10">
    <property type="entry name" value="Photosystem I PsaD, reaction center subunit II"/>
    <property type="match status" value="1"/>
</dbReference>
<name>A0ABR1G577_AURAN</name>
<dbReference type="EMBL" id="JBBJCI010000100">
    <property type="protein sequence ID" value="KAK7248356.1"/>
    <property type="molecule type" value="Genomic_DNA"/>
</dbReference>
<dbReference type="GO" id="GO:0009535">
    <property type="term" value="C:chloroplast thylakoid membrane"/>
    <property type="evidence" value="ECO:0007669"/>
    <property type="project" value="UniProtKB-SubCell"/>
</dbReference>
<organism evidence="1 2">
    <name type="scientific">Aureococcus anophagefferens</name>
    <name type="common">Harmful bloom alga</name>
    <dbReference type="NCBI Taxonomy" id="44056"/>
    <lineage>
        <taxon>Eukaryota</taxon>
        <taxon>Sar</taxon>
        <taxon>Stramenopiles</taxon>
        <taxon>Ochrophyta</taxon>
        <taxon>Pelagophyceae</taxon>
        <taxon>Pelagomonadales</taxon>
        <taxon>Pelagomonadaceae</taxon>
        <taxon>Aureococcus</taxon>
    </lineage>
</organism>
<geneLocation type="chloroplast" evidence="1"/>
<dbReference type="Pfam" id="PF02531">
    <property type="entry name" value="PsaD"/>
    <property type="match status" value="1"/>
</dbReference>
<dbReference type="GO" id="GO:0015979">
    <property type="term" value="P:photosynthesis"/>
    <property type="evidence" value="ECO:0007669"/>
    <property type="project" value="UniProtKB-UniRule"/>
</dbReference>
<protein>
    <submittedName>
        <fullName evidence="1">Photosystem I reaction center subunit II</fullName>
    </submittedName>
</protein>
<dbReference type="SUPFAM" id="SSF64234">
    <property type="entry name" value="Photosystem I subunit PsaD"/>
    <property type="match status" value="1"/>
</dbReference>
<evidence type="ECO:0000313" key="2">
    <source>
        <dbReference type="Proteomes" id="UP001363151"/>
    </source>
</evidence>
<dbReference type="Proteomes" id="UP001363151">
    <property type="component" value="Unassembled WGS sequence"/>
</dbReference>
<accession>A0ABR1G577</accession>
<dbReference type="PANTHER" id="PTHR31982:SF5">
    <property type="entry name" value="PHOTOSYSTEM I REACTION CENTER SUBUNIT II, CHLOROPLASTIC"/>
    <property type="match status" value="1"/>
</dbReference>
<sequence length="139" mass="15470">MTLDSQIQTPLFGGSTGGWLRAAQIEEKYAITWSSSKSQIFEMPTGGAAIMRTGQNLLYLARKEQCLALGTQLRTFKITDYKIYRIFPSGEVQYLHPKDGVFPEKSNEGRVQANNRQFSIGKNPNPVAVKFSGKGTFES</sequence>
<keyword evidence="1" id="KW-0934">Plastid</keyword>
<dbReference type="InterPro" id="IPR036579">
    <property type="entry name" value="PsaD_sf"/>
</dbReference>
<proteinExistence type="predicted"/>
<keyword evidence="2" id="KW-1185">Reference proteome</keyword>
<dbReference type="PANTHER" id="PTHR31982">
    <property type="entry name" value="PHOTOSYSTEM I REACTION CENTER SUBUNIT II-1, CHLOROPLASTIC-RELATED"/>
    <property type="match status" value="1"/>
</dbReference>
<evidence type="ECO:0000313" key="1">
    <source>
        <dbReference type="EMBL" id="KAK7248356.1"/>
    </source>
</evidence>
<comment type="caution">
    <text evidence="1">The sequence shown here is derived from an EMBL/GenBank/DDBJ whole genome shotgun (WGS) entry which is preliminary data.</text>
</comment>
<dbReference type="InterPro" id="IPR003685">
    <property type="entry name" value="PsaD"/>
</dbReference>
<dbReference type="GO" id="GO:0009538">
    <property type="term" value="C:photosystem I reaction center"/>
    <property type="evidence" value="ECO:0007669"/>
    <property type="project" value="UniProtKB-UniRule"/>
</dbReference>